<reference evidence="2 3" key="1">
    <citation type="submission" date="2020-02" db="EMBL/GenBank/DDBJ databases">
        <authorList>
            <person name="Ferguson B K."/>
        </authorList>
    </citation>
    <scope>NUCLEOTIDE SEQUENCE [LARGE SCALE GENOMIC DNA]</scope>
</reference>
<keyword evidence="3" id="KW-1185">Reference proteome</keyword>
<accession>A0A6H5GN23</accession>
<protein>
    <submittedName>
        <fullName evidence="2">Uncharacterized protein</fullName>
    </submittedName>
</protein>
<sequence>MDPKPRSSTWDESQVAAEDSPATADRFLPRPPRLGRPRLPFPAGRCRRRSGGANRHPIRPECRLSKSAETILV</sequence>
<dbReference type="EMBL" id="CADCXU010016000">
    <property type="protein sequence ID" value="CAB0005206.1"/>
    <property type="molecule type" value="Genomic_DNA"/>
</dbReference>
<dbReference type="Proteomes" id="UP000479000">
    <property type="component" value="Unassembled WGS sequence"/>
</dbReference>
<feature type="compositionally biased region" description="Polar residues" evidence="1">
    <location>
        <begin position="1"/>
        <end position="12"/>
    </location>
</feature>
<evidence type="ECO:0000313" key="3">
    <source>
        <dbReference type="Proteomes" id="UP000479000"/>
    </source>
</evidence>
<dbReference type="AlphaFoldDB" id="A0A6H5GN23"/>
<organism evidence="2 3">
    <name type="scientific">Nesidiocoris tenuis</name>
    <dbReference type="NCBI Taxonomy" id="355587"/>
    <lineage>
        <taxon>Eukaryota</taxon>
        <taxon>Metazoa</taxon>
        <taxon>Ecdysozoa</taxon>
        <taxon>Arthropoda</taxon>
        <taxon>Hexapoda</taxon>
        <taxon>Insecta</taxon>
        <taxon>Pterygota</taxon>
        <taxon>Neoptera</taxon>
        <taxon>Paraneoptera</taxon>
        <taxon>Hemiptera</taxon>
        <taxon>Heteroptera</taxon>
        <taxon>Panheteroptera</taxon>
        <taxon>Cimicomorpha</taxon>
        <taxon>Miridae</taxon>
        <taxon>Dicyphina</taxon>
        <taxon>Nesidiocoris</taxon>
    </lineage>
</organism>
<proteinExistence type="predicted"/>
<feature type="region of interest" description="Disordered" evidence="1">
    <location>
        <begin position="1"/>
        <end position="73"/>
    </location>
</feature>
<name>A0A6H5GN23_9HEMI</name>
<gene>
    <name evidence="2" type="ORF">NTEN_LOCUS10683</name>
</gene>
<evidence type="ECO:0000313" key="2">
    <source>
        <dbReference type="EMBL" id="CAB0005206.1"/>
    </source>
</evidence>
<evidence type="ECO:0000256" key="1">
    <source>
        <dbReference type="SAM" id="MobiDB-lite"/>
    </source>
</evidence>